<organism evidence="2 3">
    <name type="scientific">Reticulomyxa filosa</name>
    <dbReference type="NCBI Taxonomy" id="46433"/>
    <lineage>
        <taxon>Eukaryota</taxon>
        <taxon>Sar</taxon>
        <taxon>Rhizaria</taxon>
        <taxon>Retaria</taxon>
        <taxon>Foraminifera</taxon>
        <taxon>Monothalamids</taxon>
        <taxon>Reticulomyxidae</taxon>
        <taxon>Reticulomyxa</taxon>
    </lineage>
</organism>
<proteinExistence type="predicted"/>
<dbReference type="GO" id="GO:0035556">
    <property type="term" value="P:intracellular signal transduction"/>
    <property type="evidence" value="ECO:0007669"/>
    <property type="project" value="InterPro"/>
</dbReference>
<sequence>MSIIIGYKQEKEWRRNIVYQEAIEKSRNEREQSTSVLLPQFIAKELLSKPNSPPNCIPLLLCPCSTTCTQNMMILLLNSILKRLKPLGLFFFPNFFDLIFDFLLKKKKKKRDAYICVSFEGLPESVLQFALSVLSIHNQLKDYRIQNIFQPENVSDPINIHIRIGIAHGYVLGCILGRSCLRFHIFGKALNHAIELEGKCLPNSILGICVYYMHITKEKCQTALIDFKKHDTLDAYWVTCKA</sequence>
<protein>
    <recommendedName>
        <fullName evidence="1">Guanylate cyclase domain-containing protein</fullName>
    </recommendedName>
</protein>
<dbReference type="SUPFAM" id="SSF55073">
    <property type="entry name" value="Nucleotide cyclase"/>
    <property type="match status" value="1"/>
</dbReference>
<dbReference type="Gene3D" id="3.30.70.1230">
    <property type="entry name" value="Nucleotide cyclase"/>
    <property type="match status" value="1"/>
</dbReference>
<dbReference type="EMBL" id="ASPP01024166">
    <property type="protein sequence ID" value="ETO09294.1"/>
    <property type="molecule type" value="Genomic_DNA"/>
</dbReference>
<dbReference type="Pfam" id="PF00211">
    <property type="entry name" value="Guanylate_cyc"/>
    <property type="match status" value="1"/>
</dbReference>
<comment type="caution">
    <text evidence="2">The sequence shown here is derived from an EMBL/GenBank/DDBJ whole genome shotgun (WGS) entry which is preliminary data.</text>
</comment>
<dbReference type="Proteomes" id="UP000023152">
    <property type="component" value="Unassembled WGS sequence"/>
</dbReference>
<gene>
    <name evidence="2" type="ORF">RFI_28095</name>
</gene>
<accession>X6M5T9</accession>
<keyword evidence="3" id="KW-1185">Reference proteome</keyword>
<name>X6M5T9_RETFI</name>
<feature type="domain" description="Guanylate cyclase" evidence="1">
    <location>
        <begin position="112"/>
        <end position="197"/>
    </location>
</feature>
<reference evidence="2 3" key="1">
    <citation type="journal article" date="2013" name="Curr. Biol.">
        <title>The Genome of the Foraminiferan Reticulomyxa filosa.</title>
        <authorList>
            <person name="Glockner G."/>
            <person name="Hulsmann N."/>
            <person name="Schleicher M."/>
            <person name="Noegel A.A."/>
            <person name="Eichinger L."/>
            <person name="Gallinger C."/>
            <person name="Pawlowski J."/>
            <person name="Sierra R."/>
            <person name="Euteneuer U."/>
            <person name="Pillet L."/>
            <person name="Moustafa A."/>
            <person name="Platzer M."/>
            <person name="Groth M."/>
            <person name="Szafranski K."/>
            <person name="Schliwa M."/>
        </authorList>
    </citation>
    <scope>NUCLEOTIDE SEQUENCE [LARGE SCALE GENOMIC DNA]</scope>
</reference>
<dbReference type="AlphaFoldDB" id="X6M5T9"/>
<evidence type="ECO:0000313" key="3">
    <source>
        <dbReference type="Proteomes" id="UP000023152"/>
    </source>
</evidence>
<evidence type="ECO:0000259" key="1">
    <source>
        <dbReference type="PROSITE" id="PS50125"/>
    </source>
</evidence>
<dbReference type="PROSITE" id="PS50125">
    <property type="entry name" value="GUANYLATE_CYCLASE_2"/>
    <property type="match status" value="1"/>
</dbReference>
<dbReference type="InterPro" id="IPR001054">
    <property type="entry name" value="A/G_cyclase"/>
</dbReference>
<dbReference type="InterPro" id="IPR029787">
    <property type="entry name" value="Nucleotide_cyclase"/>
</dbReference>
<dbReference type="GO" id="GO:0009190">
    <property type="term" value="P:cyclic nucleotide biosynthetic process"/>
    <property type="evidence" value="ECO:0007669"/>
    <property type="project" value="InterPro"/>
</dbReference>
<evidence type="ECO:0000313" key="2">
    <source>
        <dbReference type="EMBL" id="ETO09294.1"/>
    </source>
</evidence>